<keyword evidence="6" id="KW-1185">Reference proteome</keyword>
<keyword evidence="1 3" id="KW-0853">WD repeat</keyword>
<dbReference type="InterPro" id="IPR001680">
    <property type="entry name" value="WD40_rpt"/>
</dbReference>
<dbReference type="Gene3D" id="2.130.10.10">
    <property type="entry name" value="YVTN repeat-like/Quinoprotein amine dehydrogenase"/>
    <property type="match status" value="2"/>
</dbReference>
<reference evidence="5" key="1">
    <citation type="journal article" date="2020" name="Fungal Divers.">
        <title>Resolving the Mortierellaceae phylogeny through synthesis of multi-gene phylogenetics and phylogenomics.</title>
        <authorList>
            <person name="Vandepol N."/>
            <person name="Liber J."/>
            <person name="Desiro A."/>
            <person name="Na H."/>
            <person name="Kennedy M."/>
            <person name="Barry K."/>
            <person name="Grigoriev I.V."/>
            <person name="Miller A.N."/>
            <person name="O'Donnell K."/>
            <person name="Stajich J.E."/>
            <person name="Bonito G."/>
        </authorList>
    </citation>
    <scope>NUCLEOTIDE SEQUENCE</scope>
    <source>
        <strain evidence="5">MES-2147</strain>
    </source>
</reference>
<feature type="region of interest" description="Disordered" evidence="4">
    <location>
        <begin position="182"/>
        <end position="222"/>
    </location>
</feature>
<evidence type="ECO:0000313" key="5">
    <source>
        <dbReference type="EMBL" id="KAF9938190.1"/>
    </source>
</evidence>
<evidence type="ECO:0000256" key="1">
    <source>
        <dbReference type="ARBA" id="ARBA00022574"/>
    </source>
</evidence>
<sequence>MLASGSDDKTCRIWDIRTGKVHKALTGFESSVTATAFTPTDAHTIYVVSGDKIITFDLRMESLILKTSQSTNVYAGAKDEINQIQVNHLATYLAACDDSGDVRILNLKSHKWMGPFERKHENIAMSARFVPKKELQVISGGMDKLIIAWDFYKGRATQFISSVHPCGTRVAVGLGDGAIQFLHTPSDPPSAPTTSTSGGDCTTATKTPAPSKKSNKKGAAKQNESWVIGGRLYEAHMSPIATIEYTGFDPNWLVTSSSNGSIAIWEDQAARYESFKRHQEEEEWMERTRNMPIQRTLPYNRPLQPLQEFRTTDVFERVNCISTSRSSVLDGDNDNGNKNNRLLFVAGTHPKVDDKKLQGRIAVYQL</sequence>
<dbReference type="PROSITE" id="PS00678">
    <property type="entry name" value="WD_REPEATS_1"/>
    <property type="match status" value="1"/>
</dbReference>
<gene>
    <name evidence="5" type="primary">WDR53</name>
    <name evidence="5" type="ORF">BGZ65_000223</name>
</gene>
<comment type="caution">
    <text evidence="5">The sequence shown here is derived from an EMBL/GenBank/DDBJ whole genome shotgun (WGS) entry which is preliminary data.</text>
</comment>
<dbReference type="OrthoDB" id="2161379at2759"/>
<feature type="repeat" description="WD" evidence="3">
    <location>
        <begin position="1"/>
        <end position="24"/>
    </location>
</feature>
<dbReference type="InterPro" id="IPR036322">
    <property type="entry name" value="WD40_repeat_dom_sf"/>
</dbReference>
<evidence type="ECO:0000256" key="2">
    <source>
        <dbReference type="ARBA" id="ARBA00022737"/>
    </source>
</evidence>
<organism evidence="5 6">
    <name type="scientific">Modicella reniformis</name>
    <dbReference type="NCBI Taxonomy" id="1440133"/>
    <lineage>
        <taxon>Eukaryota</taxon>
        <taxon>Fungi</taxon>
        <taxon>Fungi incertae sedis</taxon>
        <taxon>Mucoromycota</taxon>
        <taxon>Mortierellomycotina</taxon>
        <taxon>Mortierellomycetes</taxon>
        <taxon>Mortierellales</taxon>
        <taxon>Mortierellaceae</taxon>
        <taxon>Modicella</taxon>
    </lineage>
</organism>
<feature type="repeat" description="WD" evidence="3">
    <location>
        <begin position="233"/>
        <end position="266"/>
    </location>
</feature>
<dbReference type="SMART" id="SM00320">
    <property type="entry name" value="WD40"/>
    <property type="match status" value="4"/>
</dbReference>
<dbReference type="PRINTS" id="PR00320">
    <property type="entry name" value="GPROTEINBRPT"/>
</dbReference>
<protein>
    <submittedName>
        <fullName evidence="5">WD repeat-containing protein 53</fullName>
    </submittedName>
</protein>
<proteinExistence type="predicted"/>
<dbReference type="PANTHER" id="PTHR45296:SF1">
    <property type="entry name" value="TRANSDUCIN_WD40 REPEAT-LIKE SUPERFAMILY PROTEIN"/>
    <property type="match status" value="1"/>
</dbReference>
<dbReference type="InterPro" id="IPR020472">
    <property type="entry name" value="WD40_PAC1"/>
</dbReference>
<dbReference type="AlphaFoldDB" id="A0A9P6IM42"/>
<dbReference type="Pfam" id="PF00400">
    <property type="entry name" value="WD40"/>
    <property type="match status" value="1"/>
</dbReference>
<name>A0A9P6IM42_9FUNG</name>
<dbReference type="InterPro" id="IPR015943">
    <property type="entry name" value="WD40/YVTN_repeat-like_dom_sf"/>
</dbReference>
<dbReference type="SUPFAM" id="SSF50978">
    <property type="entry name" value="WD40 repeat-like"/>
    <property type="match status" value="1"/>
</dbReference>
<accession>A0A9P6IM42</accession>
<dbReference type="EMBL" id="JAAAHW010009617">
    <property type="protein sequence ID" value="KAF9938190.1"/>
    <property type="molecule type" value="Genomic_DNA"/>
</dbReference>
<evidence type="ECO:0000256" key="4">
    <source>
        <dbReference type="SAM" id="MobiDB-lite"/>
    </source>
</evidence>
<dbReference type="PANTHER" id="PTHR45296">
    <property type="entry name" value="TRANSDUCIN/WD40 REPEAT-LIKE SUPERFAMILY PROTEIN"/>
    <property type="match status" value="1"/>
</dbReference>
<dbReference type="Proteomes" id="UP000749646">
    <property type="component" value="Unassembled WGS sequence"/>
</dbReference>
<dbReference type="PROSITE" id="PS50294">
    <property type="entry name" value="WD_REPEATS_REGION"/>
    <property type="match status" value="1"/>
</dbReference>
<evidence type="ECO:0000313" key="6">
    <source>
        <dbReference type="Proteomes" id="UP000749646"/>
    </source>
</evidence>
<feature type="compositionally biased region" description="Low complexity" evidence="4">
    <location>
        <begin position="192"/>
        <end position="212"/>
    </location>
</feature>
<dbReference type="PROSITE" id="PS50082">
    <property type="entry name" value="WD_REPEATS_2"/>
    <property type="match status" value="2"/>
</dbReference>
<evidence type="ECO:0000256" key="3">
    <source>
        <dbReference type="PROSITE-ProRule" id="PRU00221"/>
    </source>
</evidence>
<dbReference type="InterPro" id="IPR019775">
    <property type="entry name" value="WD40_repeat_CS"/>
</dbReference>
<keyword evidence="2" id="KW-0677">Repeat</keyword>